<feature type="transmembrane region" description="Helical" evidence="1">
    <location>
        <begin position="63"/>
        <end position="82"/>
    </location>
</feature>
<gene>
    <name evidence="2" type="ORF">BU24DRAFT_90168</name>
</gene>
<name>A0A6A5X8E3_9PLEO</name>
<feature type="transmembrane region" description="Helical" evidence="1">
    <location>
        <begin position="25"/>
        <end position="43"/>
    </location>
</feature>
<dbReference type="Proteomes" id="UP000799778">
    <property type="component" value="Unassembled WGS sequence"/>
</dbReference>
<organism evidence="2 3">
    <name type="scientific">Aaosphaeria arxii CBS 175.79</name>
    <dbReference type="NCBI Taxonomy" id="1450172"/>
    <lineage>
        <taxon>Eukaryota</taxon>
        <taxon>Fungi</taxon>
        <taxon>Dikarya</taxon>
        <taxon>Ascomycota</taxon>
        <taxon>Pezizomycotina</taxon>
        <taxon>Dothideomycetes</taxon>
        <taxon>Pleosporomycetidae</taxon>
        <taxon>Pleosporales</taxon>
        <taxon>Pleosporales incertae sedis</taxon>
        <taxon>Aaosphaeria</taxon>
    </lineage>
</organism>
<dbReference type="RefSeq" id="XP_033377416.1">
    <property type="nucleotide sequence ID" value="XM_033534778.1"/>
</dbReference>
<reference evidence="2" key="1">
    <citation type="journal article" date="2020" name="Stud. Mycol.">
        <title>101 Dothideomycetes genomes: a test case for predicting lifestyles and emergence of pathogens.</title>
        <authorList>
            <person name="Haridas S."/>
            <person name="Albert R."/>
            <person name="Binder M."/>
            <person name="Bloem J."/>
            <person name="Labutti K."/>
            <person name="Salamov A."/>
            <person name="Andreopoulos B."/>
            <person name="Baker S."/>
            <person name="Barry K."/>
            <person name="Bills G."/>
            <person name="Bluhm B."/>
            <person name="Cannon C."/>
            <person name="Castanera R."/>
            <person name="Culley D."/>
            <person name="Daum C."/>
            <person name="Ezra D."/>
            <person name="Gonzalez J."/>
            <person name="Henrissat B."/>
            <person name="Kuo A."/>
            <person name="Liang C."/>
            <person name="Lipzen A."/>
            <person name="Lutzoni F."/>
            <person name="Magnuson J."/>
            <person name="Mondo S."/>
            <person name="Nolan M."/>
            <person name="Ohm R."/>
            <person name="Pangilinan J."/>
            <person name="Park H.-J."/>
            <person name="Ramirez L."/>
            <person name="Alfaro M."/>
            <person name="Sun H."/>
            <person name="Tritt A."/>
            <person name="Yoshinaga Y."/>
            <person name="Zwiers L.-H."/>
            <person name="Turgeon B."/>
            <person name="Goodwin S."/>
            <person name="Spatafora J."/>
            <person name="Crous P."/>
            <person name="Grigoriev I."/>
        </authorList>
    </citation>
    <scope>NUCLEOTIDE SEQUENCE</scope>
    <source>
        <strain evidence="2">CBS 175.79</strain>
    </source>
</reference>
<evidence type="ECO:0000256" key="1">
    <source>
        <dbReference type="SAM" id="Phobius"/>
    </source>
</evidence>
<keyword evidence="1" id="KW-1133">Transmembrane helix</keyword>
<dbReference type="GeneID" id="54292175"/>
<keyword evidence="1" id="KW-0812">Transmembrane</keyword>
<keyword evidence="3" id="KW-1185">Reference proteome</keyword>
<proteinExistence type="predicted"/>
<sequence length="161" mass="18449">MDGRRWPVLAHRPTLRRRLHHNPPALYTVLVVTVYCLLSRYSTHITQTPYTIHTITLPSACPVPLVVAKATVYSAIIFILRLQKKYIKLQVFTGIYLTAILGNPNSYIQCLNMRFHVAPINRHRLIRSGLSLHPPHLLLSLHNFIQLPILAYAAWETPDNT</sequence>
<accession>A0A6A5X8E3</accession>
<dbReference type="EMBL" id="ML978080">
    <property type="protein sequence ID" value="KAF2009077.1"/>
    <property type="molecule type" value="Genomic_DNA"/>
</dbReference>
<dbReference type="AlphaFoldDB" id="A0A6A5X8E3"/>
<keyword evidence="1" id="KW-0472">Membrane</keyword>
<evidence type="ECO:0000313" key="2">
    <source>
        <dbReference type="EMBL" id="KAF2009077.1"/>
    </source>
</evidence>
<evidence type="ECO:0000313" key="3">
    <source>
        <dbReference type="Proteomes" id="UP000799778"/>
    </source>
</evidence>
<protein>
    <submittedName>
        <fullName evidence="2">Uncharacterized protein</fullName>
    </submittedName>
</protein>